<dbReference type="EC" id="2.7.1.35" evidence="2"/>
<dbReference type="InterPro" id="IPR004625">
    <property type="entry name" value="PyrdxlKinase"/>
</dbReference>
<dbReference type="NCBIfam" id="TIGR00687">
    <property type="entry name" value="pyridox_kin"/>
    <property type="match status" value="1"/>
</dbReference>
<dbReference type="InterPro" id="IPR029056">
    <property type="entry name" value="Ribokinase-like"/>
</dbReference>
<keyword evidence="9" id="KW-1185">Reference proteome</keyword>
<keyword evidence="3" id="KW-0808">Transferase</keyword>
<dbReference type="PANTHER" id="PTHR10534:SF2">
    <property type="entry name" value="PYRIDOXAL KINASE"/>
    <property type="match status" value="1"/>
</dbReference>
<sequence length="231" mass="25197">MGGEELWDVVEGLQTNGLLHYDYLVTGYIGSASLLKTVVRLVELLRQHNPNLAYVCDPVMGDHGRLYVKEDILPVYRDGIVPISSVMTPNQFEAEQLLGRKLRTEREAITACQELHGRGPHTVVMTSFHPEGVEDHLVVLASTTQPQEEGMPSSVRVQIPRSQAYFTGTGDLLTVLLLAMLDRRPGSLKTALEKALASLQAVLQATVEAAGDAAFAKDRDSQAQAVSFIGC</sequence>
<protein>
    <recommendedName>
        <fullName evidence="2">pyridoxal kinase</fullName>
        <ecNumber evidence="2">2.7.1.35</ecNumber>
    </recommendedName>
</protein>
<reference evidence="8 9" key="1">
    <citation type="submission" date="2023-10" db="EMBL/GenBank/DDBJ databases">
        <authorList>
            <person name="Maclean D."/>
            <person name="Macfadyen A."/>
        </authorList>
    </citation>
    <scope>NUCLEOTIDE SEQUENCE [LARGE SCALE GENOMIC DNA]</scope>
</reference>
<dbReference type="GO" id="GO:0009443">
    <property type="term" value="P:pyridoxal 5'-phosphate salvage"/>
    <property type="evidence" value="ECO:0007669"/>
    <property type="project" value="InterPro"/>
</dbReference>
<dbReference type="Proteomes" id="UP001314263">
    <property type="component" value="Unassembled WGS sequence"/>
</dbReference>
<evidence type="ECO:0000259" key="7">
    <source>
        <dbReference type="Pfam" id="PF08543"/>
    </source>
</evidence>
<dbReference type="InterPro" id="IPR013749">
    <property type="entry name" value="PM/HMP-P_kinase-1"/>
</dbReference>
<keyword evidence="4" id="KW-0547">Nucleotide-binding</keyword>
<evidence type="ECO:0000256" key="3">
    <source>
        <dbReference type="ARBA" id="ARBA00022679"/>
    </source>
</evidence>
<dbReference type="GO" id="GO:0008478">
    <property type="term" value="F:pyridoxal kinase activity"/>
    <property type="evidence" value="ECO:0007669"/>
    <property type="project" value="UniProtKB-EC"/>
</dbReference>
<gene>
    <name evidence="8" type="ORF">CVIRNUC_003832</name>
</gene>
<dbReference type="CDD" id="cd01173">
    <property type="entry name" value="pyridoxal_pyridoxamine_kinase"/>
    <property type="match status" value="1"/>
</dbReference>
<name>A0AAV1I2Z3_9CHLO</name>
<evidence type="ECO:0000256" key="5">
    <source>
        <dbReference type="ARBA" id="ARBA00022777"/>
    </source>
</evidence>
<evidence type="ECO:0000313" key="8">
    <source>
        <dbReference type="EMBL" id="CAK0771097.1"/>
    </source>
</evidence>
<proteinExistence type="inferred from homology"/>
<evidence type="ECO:0000256" key="2">
    <source>
        <dbReference type="ARBA" id="ARBA00012104"/>
    </source>
</evidence>
<evidence type="ECO:0000256" key="4">
    <source>
        <dbReference type="ARBA" id="ARBA00022741"/>
    </source>
</evidence>
<dbReference type="Pfam" id="PF08543">
    <property type="entry name" value="Phos_pyr_kin"/>
    <property type="match status" value="1"/>
</dbReference>
<evidence type="ECO:0000256" key="6">
    <source>
        <dbReference type="ARBA" id="ARBA00022840"/>
    </source>
</evidence>
<comment type="caution">
    <text evidence="8">The sequence shown here is derived from an EMBL/GenBank/DDBJ whole genome shotgun (WGS) entry which is preliminary data.</text>
</comment>
<organism evidence="8 9">
    <name type="scientific">Coccomyxa viridis</name>
    <dbReference type="NCBI Taxonomy" id="1274662"/>
    <lineage>
        <taxon>Eukaryota</taxon>
        <taxon>Viridiplantae</taxon>
        <taxon>Chlorophyta</taxon>
        <taxon>core chlorophytes</taxon>
        <taxon>Trebouxiophyceae</taxon>
        <taxon>Trebouxiophyceae incertae sedis</taxon>
        <taxon>Coccomyxaceae</taxon>
        <taxon>Coccomyxa</taxon>
    </lineage>
</organism>
<dbReference type="EMBL" id="CAUYUE010000004">
    <property type="protein sequence ID" value="CAK0771097.1"/>
    <property type="molecule type" value="Genomic_DNA"/>
</dbReference>
<comment type="similarity">
    <text evidence="1">Belongs to the pyridoxine kinase family.</text>
</comment>
<accession>A0AAV1I2Z3</accession>
<dbReference type="AlphaFoldDB" id="A0AAV1I2Z3"/>
<feature type="domain" description="Pyridoxamine kinase/Phosphomethylpyrimidine kinase" evidence="7">
    <location>
        <begin position="26"/>
        <end position="208"/>
    </location>
</feature>
<dbReference type="PANTHER" id="PTHR10534">
    <property type="entry name" value="PYRIDOXAL KINASE"/>
    <property type="match status" value="1"/>
</dbReference>
<keyword evidence="6" id="KW-0067">ATP-binding</keyword>
<dbReference type="Gene3D" id="3.40.1190.20">
    <property type="match status" value="1"/>
</dbReference>
<dbReference type="SUPFAM" id="SSF53613">
    <property type="entry name" value="Ribokinase-like"/>
    <property type="match status" value="1"/>
</dbReference>
<evidence type="ECO:0000313" key="9">
    <source>
        <dbReference type="Proteomes" id="UP001314263"/>
    </source>
</evidence>
<keyword evidence="5" id="KW-0418">Kinase</keyword>
<dbReference type="GO" id="GO:0005524">
    <property type="term" value="F:ATP binding"/>
    <property type="evidence" value="ECO:0007669"/>
    <property type="project" value="UniProtKB-KW"/>
</dbReference>
<dbReference type="GO" id="GO:0005829">
    <property type="term" value="C:cytosol"/>
    <property type="evidence" value="ECO:0007669"/>
    <property type="project" value="TreeGrafter"/>
</dbReference>
<evidence type="ECO:0000256" key="1">
    <source>
        <dbReference type="ARBA" id="ARBA00008805"/>
    </source>
</evidence>